<evidence type="ECO:0000313" key="2">
    <source>
        <dbReference type="Proteomes" id="UP001446871"/>
    </source>
</evidence>
<protein>
    <submittedName>
        <fullName evidence="1">Uncharacterized protein</fullName>
    </submittedName>
</protein>
<sequence length="174" mass="20156">MRDNKTGLDCSYLFWEAESRAKHGVYAPKTDLDEFSPAFPQPFLQHRNEVLPFEQFITRIDAILKDLCLTAAMRTEFIVYWLPAFQRIRDREQLIKFTFVPQEAFQKAATIHIGAFEPPKTIGRVFMLFSGVDPGSNVSYPFVDWVTHVGQDQEAMKDTEAFRVLEWGGMEVRD</sequence>
<proteinExistence type="predicted"/>
<comment type="caution">
    <text evidence="1">The sequence shown here is derived from an EMBL/GenBank/DDBJ whole genome shotgun (WGS) entry which is preliminary data.</text>
</comment>
<dbReference type="Proteomes" id="UP001446871">
    <property type="component" value="Unassembled WGS sequence"/>
</dbReference>
<organism evidence="1 2">
    <name type="scientific">Apiospora saccharicola</name>
    <dbReference type="NCBI Taxonomy" id="335842"/>
    <lineage>
        <taxon>Eukaryota</taxon>
        <taxon>Fungi</taxon>
        <taxon>Dikarya</taxon>
        <taxon>Ascomycota</taxon>
        <taxon>Pezizomycotina</taxon>
        <taxon>Sordariomycetes</taxon>
        <taxon>Xylariomycetidae</taxon>
        <taxon>Amphisphaeriales</taxon>
        <taxon>Apiosporaceae</taxon>
        <taxon>Apiospora</taxon>
    </lineage>
</organism>
<name>A0ABR1W3K9_9PEZI</name>
<accession>A0ABR1W3K9</accession>
<keyword evidence="2" id="KW-1185">Reference proteome</keyword>
<evidence type="ECO:0000313" key="1">
    <source>
        <dbReference type="EMBL" id="KAK8078075.1"/>
    </source>
</evidence>
<dbReference type="EMBL" id="JAQQWM010000002">
    <property type="protein sequence ID" value="KAK8078075.1"/>
    <property type="molecule type" value="Genomic_DNA"/>
</dbReference>
<gene>
    <name evidence="1" type="ORF">PG996_004245</name>
</gene>
<reference evidence="1 2" key="1">
    <citation type="submission" date="2023-01" db="EMBL/GenBank/DDBJ databases">
        <title>Analysis of 21 Apiospora genomes using comparative genomics revels a genus with tremendous synthesis potential of carbohydrate active enzymes and secondary metabolites.</title>
        <authorList>
            <person name="Sorensen T."/>
        </authorList>
    </citation>
    <scope>NUCLEOTIDE SEQUENCE [LARGE SCALE GENOMIC DNA]</scope>
    <source>
        <strain evidence="1 2">CBS 83171</strain>
    </source>
</reference>